<dbReference type="InterPro" id="IPR006093">
    <property type="entry name" value="Oxy_OxRdtase_FAD_BS"/>
</dbReference>
<keyword evidence="8" id="KW-1185">Reference proteome</keyword>
<dbReference type="Pfam" id="PF01565">
    <property type="entry name" value="FAD_binding_4"/>
    <property type="match status" value="1"/>
</dbReference>
<proteinExistence type="inferred from homology"/>
<evidence type="ECO:0000256" key="4">
    <source>
        <dbReference type="ARBA" id="ARBA00022827"/>
    </source>
</evidence>
<dbReference type="InterPro" id="IPR006094">
    <property type="entry name" value="Oxid_FAD_bind_N"/>
</dbReference>
<dbReference type="Gene3D" id="3.30.43.10">
    <property type="entry name" value="Uridine Diphospho-n-acetylenolpyruvylglucosamine Reductase, domain 2"/>
    <property type="match status" value="1"/>
</dbReference>
<dbReference type="InterPro" id="IPR016166">
    <property type="entry name" value="FAD-bd_PCMH"/>
</dbReference>
<keyword evidence="5" id="KW-0560">Oxidoreductase</keyword>
<evidence type="ECO:0000256" key="1">
    <source>
        <dbReference type="ARBA" id="ARBA00001974"/>
    </source>
</evidence>
<dbReference type="PANTHER" id="PTHR42973:SF39">
    <property type="entry name" value="FAD-BINDING PCMH-TYPE DOMAIN-CONTAINING PROTEIN"/>
    <property type="match status" value="1"/>
</dbReference>
<evidence type="ECO:0000256" key="2">
    <source>
        <dbReference type="ARBA" id="ARBA00005466"/>
    </source>
</evidence>
<comment type="similarity">
    <text evidence="2">Belongs to the oxygen-dependent FAD-linked oxidoreductase family.</text>
</comment>
<dbReference type="GO" id="GO:0071949">
    <property type="term" value="F:FAD binding"/>
    <property type="evidence" value="ECO:0007669"/>
    <property type="project" value="InterPro"/>
</dbReference>
<evidence type="ECO:0000313" key="7">
    <source>
        <dbReference type="EMBL" id="PWN20890.1"/>
    </source>
</evidence>
<dbReference type="AlphaFoldDB" id="A0A316U6P7"/>
<dbReference type="STRING" id="1684307.A0A316U6P7"/>
<dbReference type="Gene3D" id="3.40.462.20">
    <property type="match status" value="1"/>
</dbReference>
<dbReference type="Gene3D" id="3.30.465.10">
    <property type="match status" value="1"/>
</dbReference>
<dbReference type="OrthoDB" id="407275at2759"/>
<evidence type="ECO:0000256" key="3">
    <source>
        <dbReference type="ARBA" id="ARBA00022630"/>
    </source>
</evidence>
<dbReference type="EMBL" id="KZ819326">
    <property type="protein sequence ID" value="PWN20890.1"/>
    <property type="molecule type" value="Genomic_DNA"/>
</dbReference>
<dbReference type="Proteomes" id="UP000245942">
    <property type="component" value="Unassembled WGS sequence"/>
</dbReference>
<evidence type="ECO:0000313" key="8">
    <source>
        <dbReference type="Proteomes" id="UP000245942"/>
    </source>
</evidence>
<keyword evidence="3" id="KW-0285">Flavoprotein</keyword>
<dbReference type="GO" id="GO:0016491">
    <property type="term" value="F:oxidoreductase activity"/>
    <property type="evidence" value="ECO:0007669"/>
    <property type="project" value="UniProtKB-KW"/>
</dbReference>
<dbReference type="PROSITE" id="PS00862">
    <property type="entry name" value="OX2_COVAL_FAD"/>
    <property type="match status" value="1"/>
</dbReference>
<comment type="cofactor">
    <cofactor evidence="1">
        <name>FAD</name>
        <dbReference type="ChEBI" id="CHEBI:57692"/>
    </cofactor>
</comment>
<keyword evidence="4" id="KW-0274">FAD</keyword>
<dbReference type="SUPFAM" id="SSF56176">
    <property type="entry name" value="FAD-binding/transporter-associated domain-like"/>
    <property type="match status" value="1"/>
</dbReference>
<protein>
    <submittedName>
        <fullName evidence="7">FAD-binding domain-containing protein</fullName>
    </submittedName>
</protein>
<dbReference type="InterPro" id="IPR016167">
    <property type="entry name" value="FAD-bd_PCMH_sub1"/>
</dbReference>
<evidence type="ECO:0000259" key="6">
    <source>
        <dbReference type="PROSITE" id="PS51387"/>
    </source>
</evidence>
<dbReference type="PANTHER" id="PTHR42973">
    <property type="entry name" value="BINDING OXIDOREDUCTASE, PUTATIVE (AFU_ORTHOLOGUE AFUA_1G17690)-RELATED"/>
    <property type="match status" value="1"/>
</dbReference>
<dbReference type="GeneID" id="37016638"/>
<accession>A0A316U6P7</accession>
<sequence>MSTAQVISPSDAGYEEARVSRIFNKRRPNKKPAGIFFPTSEDEVVAAVETAVQQGKRISVRSGGHSWAAWSLRDDCILIDTSRLDTFQLDAERRLATVSTAMTGGKLNGLLSKSGTGLAFLGGHCPDVGVGGFLLQGGQGWGCRFVGWACEQIESFRVVLPPSSKNDHQVRVIECSRSQNADLFWAARGCGPGFFGVITSFTLQLRKMPKLAGSVYFFDTEECYDELAPWYLQKCRDLQGRAEIVMIGFRSDKVLPHLSPVRNVILIRPLIFDYEDEAEGQAKLAEFEEGMPFLGSKHNHVHVLNEASSMALEYERQWEDNPNGRYWVQNAWLDGPLDKVADTMAWAFKNIPSKATFVLHYSMDCKERHALPKDMCFDVQTDHTYSIYSIAPEDTREEDEQCSSFVKQAFDIVDSRRPEEGGSVGIYLGDSDLTVRRSRFMGEENWTKWKRLRTEYDPKRMMVGYDGEDEKEDWNKEKWETQT</sequence>
<evidence type="ECO:0000256" key="5">
    <source>
        <dbReference type="ARBA" id="ARBA00023002"/>
    </source>
</evidence>
<dbReference type="PROSITE" id="PS51387">
    <property type="entry name" value="FAD_PCMH"/>
    <property type="match status" value="1"/>
</dbReference>
<gene>
    <name evidence="7" type="ORF">BCV69DRAFT_312179</name>
</gene>
<dbReference type="InterPro" id="IPR016169">
    <property type="entry name" value="FAD-bd_PCMH_sub2"/>
</dbReference>
<organism evidence="7 8">
    <name type="scientific">Pseudomicrostroma glucosiphilum</name>
    <dbReference type="NCBI Taxonomy" id="1684307"/>
    <lineage>
        <taxon>Eukaryota</taxon>
        <taxon>Fungi</taxon>
        <taxon>Dikarya</taxon>
        <taxon>Basidiomycota</taxon>
        <taxon>Ustilaginomycotina</taxon>
        <taxon>Exobasidiomycetes</taxon>
        <taxon>Microstromatales</taxon>
        <taxon>Microstromatales incertae sedis</taxon>
        <taxon>Pseudomicrostroma</taxon>
    </lineage>
</organism>
<dbReference type="InterPro" id="IPR036318">
    <property type="entry name" value="FAD-bd_PCMH-like_sf"/>
</dbReference>
<dbReference type="RefSeq" id="XP_025348050.1">
    <property type="nucleotide sequence ID" value="XM_025494904.1"/>
</dbReference>
<name>A0A316U6P7_9BASI</name>
<dbReference type="InterPro" id="IPR050416">
    <property type="entry name" value="FAD-linked_Oxidoreductase"/>
</dbReference>
<feature type="domain" description="FAD-binding PCMH-type" evidence="6">
    <location>
        <begin position="28"/>
        <end position="208"/>
    </location>
</feature>
<reference evidence="7 8" key="1">
    <citation type="journal article" date="2018" name="Mol. Biol. Evol.">
        <title>Broad Genomic Sampling Reveals a Smut Pathogenic Ancestry of the Fungal Clade Ustilaginomycotina.</title>
        <authorList>
            <person name="Kijpornyongpan T."/>
            <person name="Mondo S.J."/>
            <person name="Barry K."/>
            <person name="Sandor L."/>
            <person name="Lee J."/>
            <person name="Lipzen A."/>
            <person name="Pangilinan J."/>
            <person name="LaButti K."/>
            <person name="Hainaut M."/>
            <person name="Henrissat B."/>
            <person name="Grigoriev I.V."/>
            <person name="Spatafora J.W."/>
            <person name="Aime M.C."/>
        </authorList>
    </citation>
    <scope>NUCLEOTIDE SEQUENCE [LARGE SCALE GENOMIC DNA]</scope>
    <source>
        <strain evidence="7 8">MCA 4718</strain>
    </source>
</reference>